<reference evidence="1 2" key="1">
    <citation type="submission" date="2020-09" db="EMBL/GenBank/DDBJ databases">
        <title>De no assembly of potato wild relative species, Solanum commersonii.</title>
        <authorList>
            <person name="Cho K."/>
        </authorList>
    </citation>
    <scope>NUCLEOTIDE SEQUENCE [LARGE SCALE GENOMIC DNA]</scope>
    <source>
        <strain evidence="1">LZ3.2</strain>
        <tissue evidence="1">Leaf</tissue>
    </source>
</reference>
<gene>
    <name evidence="1" type="ORF">H5410_003231</name>
</gene>
<name>A0A9J6B4I9_SOLCO</name>
<dbReference type="Proteomes" id="UP000824120">
    <property type="component" value="Chromosome 1"/>
</dbReference>
<comment type="caution">
    <text evidence="1">The sequence shown here is derived from an EMBL/GenBank/DDBJ whole genome shotgun (WGS) entry which is preliminary data.</text>
</comment>
<sequence>MELNSCGISTARIGVPLWHKANGPLCLEENDQSQRRGGAQYLVENKEDRSGEDEIEVKSCIANDQWDKNKLMQFIVEEMTEYIMSKFL</sequence>
<protein>
    <submittedName>
        <fullName evidence="1">Uncharacterized protein</fullName>
    </submittedName>
</protein>
<organism evidence="1 2">
    <name type="scientific">Solanum commersonii</name>
    <name type="common">Commerson's wild potato</name>
    <name type="synonym">Commerson's nightshade</name>
    <dbReference type="NCBI Taxonomy" id="4109"/>
    <lineage>
        <taxon>Eukaryota</taxon>
        <taxon>Viridiplantae</taxon>
        <taxon>Streptophyta</taxon>
        <taxon>Embryophyta</taxon>
        <taxon>Tracheophyta</taxon>
        <taxon>Spermatophyta</taxon>
        <taxon>Magnoliopsida</taxon>
        <taxon>eudicotyledons</taxon>
        <taxon>Gunneridae</taxon>
        <taxon>Pentapetalae</taxon>
        <taxon>asterids</taxon>
        <taxon>lamiids</taxon>
        <taxon>Solanales</taxon>
        <taxon>Solanaceae</taxon>
        <taxon>Solanoideae</taxon>
        <taxon>Solaneae</taxon>
        <taxon>Solanum</taxon>
    </lineage>
</organism>
<dbReference type="AlphaFoldDB" id="A0A9J6B4I9"/>
<dbReference type="EMBL" id="JACXVP010000001">
    <property type="protein sequence ID" value="KAG5631514.1"/>
    <property type="molecule type" value="Genomic_DNA"/>
</dbReference>
<evidence type="ECO:0000313" key="2">
    <source>
        <dbReference type="Proteomes" id="UP000824120"/>
    </source>
</evidence>
<proteinExistence type="predicted"/>
<evidence type="ECO:0000313" key="1">
    <source>
        <dbReference type="EMBL" id="KAG5631514.1"/>
    </source>
</evidence>
<keyword evidence="2" id="KW-1185">Reference proteome</keyword>
<accession>A0A9J6B4I9</accession>